<keyword evidence="3" id="KW-1185">Reference proteome</keyword>
<protein>
    <submittedName>
        <fullName evidence="2">Histidine kinase</fullName>
    </submittedName>
</protein>
<dbReference type="SUPFAM" id="SSF55781">
    <property type="entry name" value="GAF domain-like"/>
    <property type="match status" value="1"/>
</dbReference>
<evidence type="ECO:0000256" key="1">
    <source>
        <dbReference type="SAM" id="MobiDB-lite"/>
    </source>
</evidence>
<proteinExistence type="predicted"/>
<evidence type="ECO:0000313" key="3">
    <source>
        <dbReference type="Proteomes" id="UP000199092"/>
    </source>
</evidence>
<reference evidence="2 3" key="1">
    <citation type="submission" date="2016-10" db="EMBL/GenBank/DDBJ databases">
        <authorList>
            <person name="de Groot N.N."/>
        </authorList>
    </citation>
    <scope>NUCLEOTIDE SEQUENCE [LARGE SCALE GENOMIC DNA]</scope>
    <source>
        <strain evidence="2 3">DSM 21741</strain>
    </source>
</reference>
<accession>A0A1H1LIK3</accession>
<dbReference type="GO" id="GO:0016301">
    <property type="term" value="F:kinase activity"/>
    <property type="evidence" value="ECO:0007669"/>
    <property type="project" value="UniProtKB-KW"/>
</dbReference>
<dbReference type="RefSeq" id="WP_091409170.1">
    <property type="nucleotide sequence ID" value="NZ_LT629749.1"/>
</dbReference>
<dbReference type="InterPro" id="IPR029016">
    <property type="entry name" value="GAF-like_dom_sf"/>
</dbReference>
<keyword evidence="2" id="KW-0418">Kinase</keyword>
<keyword evidence="2" id="KW-0808">Transferase</keyword>
<organism evidence="2 3">
    <name type="scientific">Friedmanniella luteola</name>
    <dbReference type="NCBI Taxonomy" id="546871"/>
    <lineage>
        <taxon>Bacteria</taxon>
        <taxon>Bacillati</taxon>
        <taxon>Actinomycetota</taxon>
        <taxon>Actinomycetes</taxon>
        <taxon>Propionibacteriales</taxon>
        <taxon>Nocardioidaceae</taxon>
        <taxon>Friedmanniella</taxon>
    </lineage>
</organism>
<dbReference type="STRING" id="546871.SAMN04488543_0296"/>
<name>A0A1H1LIK3_9ACTN</name>
<gene>
    <name evidence="2" type="ORF">SAMN04488543_0296</name>
</gene>
<dbReference type="Gene3D" id="3.30.450.40">
    <property type="match status" value="1"/>
</dbReference>
<dbReference type="AlphaFoldDB" id="A0A1H1LIK3"/>
<dbReference type="EMBL" id="LT629749">
    <property type="protein sequence ID" value="SDR74373.1"/>
    <property type="molecule type" value="Genomic_DNA"/>
</dbReference>
<feature type="region of interest" description="Disordered" evidence="1">
    <location>
        <begin position="118"/>
        <end position="137"/>
    </location>
</feature>
<evidence type="ECO:0000313" key="2">
    <source>
        <dbReference type="EMBL" id="SDR74373.1"/>
    </source>
</evidence>
<dbReference type="Proteomes" id="UP000199092">
    <property type="component" value="Chromosome I"/>
</dbReference>
<sequence length="270" mass="28607">MIDQAPAVPRLDGAAVTSLADGSSSTREAWLEASVELGAQLLHVEDAVVPVVRAVVEHVSRLVRARTVTFVGPSKIDEGHFEVRLAVGAGADDLMGKTYTKTGTLEGRTMQENRGFVGSAGTSHCHHQDTRDEQPAGPLLAVPLDGPGGMRGAIVASRWAGQAAFSEFDLAMAQDFARQSSIALRLAQGQASSEQLRFHEQREAELHQLHDDLIQQLFGLGVTLESLRKQAGTPAGQPAPGPRWDQATGQIDGLIAQLRATLTAAPDADG</sequence>